<sequence length="402" mass="41140">MAKKKTTVRKSTRQSTYPHRNSTTNSKAASVSPSNASSPSPPPQSDNHHHQHHHAHTVSSSSSSSASSPTSPAAMTTCGSSSSSRRKGLPRRSPSQNDPSKGIVFSFRFQNDPGLSMAVDIRSYDQQFGPPDPDSFEKADSKTAGPSVGSSSLSLAGSHALLHKSADDTIKAGSIQGGAAGGVVRMNGGHWSSDPTAYKNSNVYDQTRNLLILHTRKPSPQAAPSGSSRAESGVSPTTTTAAAGAQASTITTTATTVTKGAVTPVSTSSSALSNNNHSAAFHPYRTQRRSSTSSSSQSSSPTSSTSSFLSTPALSQTGSSSSSSSASSSSVSSSPSSPTSPRSLSSPSVGRQQLTKCGGDSGLPMPLTLDALSAAQSSTRFLNVRGLGGASRGRRMQVILVS</sequence>
<feature type="region of interest" description="Disordered" evidence="1">
    <location>
        <begin position="217"/>
        <end position="247"/>
    </location>
</feature>
<feature type="compositionally biased region" description="Polar residues" evidence="1">
    <location>
        <begin position="13"/>
        <end position="27"/>
    </location>
</feature>
<dbReference type="Proteomes" id="UP000078512">
    <property type="component" value="Unassembled WGS sequence"/>
</dbReference>
<dbReference type="EMBL" id="KV442029">
    <property type="protein sequence ID" value="OAQ31475.1"/>
    <property type="molecule type" value="Genomic_DNA"/>
</dbReference>
<keyword evidence="3" id="KW-1185">Reference proteome</keyword>
<evidence type="ECO:0000256" key="1">
    <source>
        <dbReference type="SAM" id="MobiDB-lite"/>
    </source>
</evidence>
<evidence type="ECO:0000313" key="2">
    <source>
        <dbReference type="EMBL" id="OAQ31475.1"/>
    </source>
</evidence>
<feature type="region of interest" description="Disordered" evidence="1">
    <location>
        <begin position="1"/>
        <end position="103"/>
    </location>
</feature>
<dbReference type="AlphaFoldDB" id="A0A197K1V9"/>
<feature type="compositionally biased region" description="Low complexity" evidence="1">
    <location>
        <begin position="28"/>
        <end position="38"/>
    </location>
</feature>
<evidence type="ECO:0000313" key="3">
    <source>
        <dbReference type="Proteomes" id="UP000078512"/>
    </source>
</evidence>
<name>A0A197K1V9_9FUNG</name>
<dbReference type="OrthoDB" id="2445968at2759"/>
<proteinExistence type="predicted"/>
<feature type="compositionally biased region" description="Low complexity" evidence="1">
    <location>
        <begin position="232"/>
        <end position="247"/>
    </location>
</feature>
<feature type="compositionally biased region" description="Basic residues" evidence="1">
    <location>
        <begin position="1"/>
        <end position="12"/>
    </location>
</feature>
<feature type="region of interest" description="Disordered" evidence="1">
    <location>
        <begin position="124"/>
        <end position="153"/>
    </location>
</feature>
<organism evidence="2 3">
    <name type="scientific">Linnemannia elongata AG-77</name>
    <dbReference type="NCBI Taxonomy" id="1314771"/>
    <lineage>
        <taxon>Eukaryota</taxon>
        <taxon>Fungi</taxon>
        <taxon>Fungi incertae sedis</taxon>
        <taxon>Mucoromycota</taxon>
        <taxon>Mortierellomycotina</taxon>
        <taxon>Mortierellomycetes</taxon>
        <taxon>Mortierellales</taxon>
        <taxon>Mortierellaceae</taxon>
        <taxon>Linnemannia</taxon>
    </lineage>
</organism>
<accession>A0A197K1V9</accession>
<feature type="compositionally biased region" description="Low complexity" evidence="1">
    <location>
        <begin position="57"/>
        <end position="74"/>
    </location>
</feature>
<gene>
    <name evidence="2" type="ORF">K457DRAFT_136000</name>
</gene>
<feature type="compositionally biased region" description="Low complexity" evidence="1">
    <location>
        <begin position="144"/>
        <end position="153"/>
    </location>
</feature>
<reference evidence="2 3" key="1">
    <citation type="submission" date="2016-05" db="EMBL/GenBank/DDBJ databases">
        <title>Genome sequencing reveals origins of a unique bacterial endosymbiosis in the earliest lineages of terrestrial Fungi.</title>
        <authorList>
            <consortium name="DOE Joint Genome Institute"/>
            <person name="Uehling J."/>
            <person name="Gryganskyi A."/>
            <person name="Hameed K."/>
            <person name="Tschaplinski T."/>
            <person name="Misztal P."/>
            <person name="Wu S."/>
            <person name="Desiro A."/>
            <person name="Vande Pol N."/>
            <person name="Du Z.-Y."/>
            <person name="Zienkiewicz A."/>
            <person name="Zienkiewicz K."/>
            <person name="Morin E."/>
            <person name="Tisserant E."/>
            <person name="Splivallo R."/>
            <person name="Hainaut M."/>
            <person name="Henrissat B."/>
            <person name="Ohm R."/>
            <person name="Kuo A."/>
            <person name="Yan J."/>
            <person name="Lipzen A."/>
            <person name="Nolan M."/>
            <person name="Labutti K."/>
            <person name="Barry K."/>
            <person name="Goldstein A."/>
            <person name="Labbe J."/>
            <person name="Schadt C."/>
            <person name="Tuskan G."/>
            <person name="Grigoriev I."/>
            <person name="Martin F."/>
            <person name="Vilgalys R."/>
            <person name="Bonito G."/>
        </authorList>
    </citation>
    <scope>NUCLEOTIDE SEQUENCE [LARGE SCALE GENOMIC DNA]</scope>
    <source>
        <strain evidence="2 3">AG-77</strain>
    </source>
</reference>
<protein>
    <submittedName>
        <fullName evidence="2">Uncharacterized protein</fullName>
    </submittedName>
</protein>
<feature type="compositionally biased region" description="Low complexity" evidence="1">
    <location>
        <begin position="289"/>
        <end position="351"/>
    </location>
</feature>
<feature type="region of interest" description="Disordered" evidence="1">
    <location>
        <begin position="283"/>
        <end position="362"/>
    </location>
</feature>